<dbReference type="PROSITE" id="PS00122">
    <property type="entry name" value="CARBOXYLESTERASE_B_1"/>
    <property type="match status" value="1"/>
</dbReference>
<gene>
    <name evidence="9" type="primary">LOC113392164</name>
</gene>
<reference evidence="9" key="1">
    <citation type="submission" date="2025-08" db="UniProtKB">
        <authorList>
            <consortium name="RefSeq"/>
        </authorList>
    </citation>
    <scope>IDENTIFICATION</scope>
    <source>
        <tissue evidence="9">Whole body</tissue>
    </source>
</reference>
<comment type="similarity">
    <text evidence="1 6">Belongs to the type-B carboxylesterase/lipase family.</text>
</comment>
<name>A0ABM4AJN6_VANTA</name>
<feature type="domain" description="Carboxylesterase type B" evidence="7">
    <location>
        <begin position="11"/>
        <end position="529"/>
    </location>
</feature>
<keyword evidence="8" id="KW-1185">Reference proteome</keyword>
<sequence>MENIPDDCKCIVETKDGPICGYIDRREEGTYYKFKRIPYAKPPLHNLRFMPPTLGKPWTNVLDCTQDAPVPLSINLDEVIVGSEDCLYIEVSSPNIKPKKLMPVMFWIGSFNYVYYCDEVFDPTLINNQEIVFVRCGFRLGPMGFLSINEFNAPGNIGLKDIVMALKWVQNNISIFGGDPNNVTLFGSSTGGSTVHFMILSPMTTGLFHKAIIQSSTALNRWSLQKNPTLAVTGLAKELGITKTDKIEIVEELKTIPAIYIMEGNLKLSMPMDGDVTFDSLFKPCIEKEFEGQPVFLSRTPSIILKSGNFNKVPIIFGSNNTEAAVLQHFHHDFYEDYEKFNQDISLLVPKYLALDADLTKKIGHKLLNFYFEGTESLNEHTRAQYLQLLSDFNFLFYVNKTVQMHSQIAPECPIYYYIVNYAGEWCVPKELSFLNSIGHSGELPYLFRIRRPGMPICKGSRDSVKTRNRVIKMWTNFATHGNPTPDDNDPLLQITWDPVANEHTLNYLSIGLELTKGRNPFHERMQFWEELHREHIFLRTLVYFNDIGVSW</sequence>
<dbReference type="SUPFAM" id="SSF53474">
    <property type="entry name" value="alpha/beta-Hydrolases"/>
    <property type="match status" value="1"/>
</dbReference>
<evidence type="ECO:0000256" key="1">
    <source>
        <dbReference type="ARBA" id="ARBA00005964"/>
    </source>
</evidence>
<evidence type="ECO:0000256" key="2">
    <source>
        <dbReference type="ARBA" id="ARBA00022487"/>
    </source>
</evidence>
<protein>
    <recommendedName>
        <fullName evidence="6">Carboxylic ester hydrolase</fullName>
        <ecNumber evidence="6">3.1.1.-</ecNumber>
    </recommendedName>
</protein>
<dbReference type="Proteomes" id="UP001652626">
    <property type="component" value="Chromosome 7"/>
</dbReference>
<keyword evidence="2" id="KW-0719">Serine esterase</keyword>
<evidence type="ECO:0000256" key="4">
    <source>
        <dbReference type="ARBA" id="ARBA00023157"/>
    </source>
</evidence>
<dbReference type="EC" id="3.1.1.-" evidence="6"/>
<proteinExistence type="inferred from homology"/>
<dbReference type="Pfam" id="PF00135">
    <property type="entry name" value="COesterase"/>
    <property type="match status" value="1"/>
</dbReference>
<dbReference type="RefSeq" id="XP_064071505.1">
    <property type="nucleotide sequence ID" value="XM_064215435.1"/>
</dbReference>
<evidence type="ECO:0000256" key="6">
    <source>
        <dbReference type="RuleBase" id="RU361235"/>
    </source>
</evidence>
<dbReference type="GeneID" id="113392164"/>
<evidence type="ECO:0000256" key="5">
    <source>
        <dbReference type="ARBA" id="ARBA00023180"/>
    </source>
</evidence>
<dbReference type="PANTHER" id="PTHR11559">
    <property type="entry name" value="CARBOXYLESTERASE"/>
    <property type="match status" value="1"/>
</dbReference>
<organism evidence="8 9">
    <name type="scientific">Vanessa tameamea</name>
    <name type="common">Kamehameha butterfly</name>
    <dbReference type="NCBI Taxonomy" id="334116"/>
    <lineage>
        <taxon>Eukaryota</taxon>
        <taxon>Metazoa</taxon>
        <taxon>Ecdysozoa</taxon>
        <taxon>Arthropoda</taxon>
        <taxon>Hexapoda</taxon>
        <taxon>Insecta</taxon>
        <taxon>Pterygota</taxon>
        <taxon>Neoptera</taxon>
        <taxon>Endopterygota</taxon>
        <taxon>Lepidoptera</taxon>
        <taxon>Glossata</taxon>
        <taxon>Ditrysia</taxon>
        <taxon>Papilionoidea</taxon>
        <taxon>Nymphalidae</taxon>
        <taxon>Nymphalinae</taxon>
        <taxon>Vanessa</taxon>
    </lineage>
</organism>
<dbReference type="InterPro" id="IPR002018">
    <property type="entry name" value="CarbesteraseB"/>
</dbReference>
<keyword evidence="3 6" id="KW-0378">Hydrolase</keyword>
<accession>A0ABM4AJN6</accession>
<evidence type="ECO:0000259" key="7">
    <source>
        <dbReference type="Pfam" id="PF00135"/>
    </source>
</evidence>
<keyword evidence="4" id="KW-1015">Disulfide bond</keyword>
<evidence type="ECO:0000313" key="8">
    <source>
        <dbReference type="Proteomes" id="UP001652626"/>
    </source>
</evidence>
<dbReference type="InterPro" id="IPR029058">
    <property type="entry name" value="AB_hydrolase_fold"/>
</dbReference>
<dbReference type="Gene3D" id="3.40.50.1820">
    <property type="entry name" value="alpha/beta hydrolase"/>
    <property type="match status" value="1"/>
</dbReference>
<evidence type="ECO:0000256" key="3">
    <source>
        <dbReference type="ARBA" id="ARBA00022801"/>
    </source>
</evidence>
<keyword evidence="5" id="KW-0325">Glycoprotein</keyword>
<evidence type="ECO:0000313" key="9">
    <source>
        <dbReference type="RefSeq" id="XP_064071505.1"/>
    </source>
</evidence>
<dbReference type="InterPro" id="IPR019826">
    <property type="entry name" value="Carboxylesterase_B_AS"/>
</dbReference>
<dbReference type="InterPro" id="IPR050309">
    <property type="entry name" value="Type-B_Carboxylest/Lipase"/>
</dbReference>